<gene>
    <name evidence="8" type="ORF">BA70_00800</name>
</gene>
<evidence type="ECO:0000313" key="9">
    <source>
        <dbReference type="Proteomes" id="UP000028091"/>
    </source>
</evidence>
<evidence type="ECO:0000256" key="1">
    <source>
        <dbReference type="ARBA" id="ARBA00022630"/>
    </source>
</evidence>
<comment type="similarity">
    <text evidence="5">Belongs to the NtaA/SnaA/DszA monooxygenase family.</text>
</comment>
<dbReference type="PIRSF" id="PIRSF000337">
    <property type="entry name" value="NTA_MOA"/>
    <property type="match status" value="1"/>
</dbReference>
<accession>A0A081LFY6</accession>
<dbReference type="RefSeq" id="WP_034316893.1">
    <property type="nucleotide sequence ID" value="NZ_JOTP01000001.1"/>
</dbReference>
<dbReference type="AlphaFoldDB" id="A0A081LFY6"/>
<dbReference type="EMBL" id="JOTP01000001">
    <property type="protein sequence ID" value="KEP28162.1"/>
    <property type="molecule type" value="Genomic_DNA"/>
</dbReference>
<dbReference type="Pfam" id="PF00296">
    <property type="entry name" value="Bac_luciferase"/>
    <property type="match status" value="1"/>
</dbReference>
<keyword evidence="4 8" id="KW-0503">Monooxygenase</keyword>
<dbReference type="OrthoDB" id="3265338at2"/>
<protein>
    <submittedName>
        <fullName evidence="8">Monooxygenase</fullName>
    </submittedName>
</protein>
<feature type="domain" description="Luciferase-like" evidence="7">
    <location>
        <begin position="40"/>
        <end position="298"/>
    </location>
</feature>
<dbReference type="NCBIfam" id="TIGR03860">
    <property type="entry name" value="FMN_nitrolo"/>
    <property type="match status" value="1"/>
</dbReference>
<sequence length="434" mass="48313">MTEKRQLCIGLSLSTTWLKGTGWQQPDSMVEHLYSSNFYVMLAKRAEKAKLDFLFKPDALLLNTEVLDQSPGFGGLDPIVLLASIASETDRIGLVTTASTTFNPPYVVARQLQSLHWISNGRAGWNIVTSIDGADNFSNAPMPSSEERYAKAMEFTDVVRKLWESYPYEALLINRTTGQFADKEKISPIHHDGDFFNIKGPLNLPTHKSGSIPLFQAGASGTGRNFAASTADAIFAATPDITSGIELRQDLRMRARRHGRQPDAVRVLPGLYFFLGKTRDEARELYRKAHTHLSTAHRYASIQSILGLDISHLPLDQPVTADLLQGINHPVRSQTHADLLRSLIVQQQPTVKELLFRPEVIGSAHWVVVGTVEDAQREITTWFEAGAMDGFIALPGSVQSLELFFDELVPMLTQHGLYRSEYTGNTLREHMGIK</sequence>
<dbReference type="eggNOG" id="COG2141">
    <property type="taxonomic scope" value="Bacteria"/>
</dbReference>
<dbReference type="PANTHER" id="PTHR30011:SF16">
    <property type="entry name" value="C2H2 FINGER DOMAIN TRANSCRIPTION FACTOR (EUROFUNG)-RELATED"/>
    <property type="match status" value="1"/>
</dbReference>
<evidence type="ECO:0000256" key="3">
    <source>
        <dbReference type="ARBA" id="ARBA00023002"/>
    </source>
</evidence>
<name>A0A081LFY6_9BACI</name>
<dbReference type="SUPFAM" id="SSF51679">
    <property type="entry name" value="Bacterial luciferase-like"/>
    <property type="match status" value="1"/>
</dbReference>
<keyword evidence="2 6" id="KW-0288">FMN</keyword>
<keyword evidence="3" id="KW-0560">Oxidoreductase</keyword>
<feature type="binding site" evidence="6">
    <location>
        <position position="97"/>
    </location>
    <ligand>
        <name>FMN</name>
        <dbReference type="ChEBI" id="CHEBI:58210"/>
    </ligand>
</feature>
<dbReference type="InterPro" id="IPR051260">
    <property type="entry name" value="Diverse_substr_monoxygenases"/>
</dbReference>
<dbReference type="GO" id="GO:0016705">
    <property type="term" value="F:oxidoreductase activity, acting on paired donors, with incorporation or reduction of molecular oxygen"/>
    <property type="evidence" value="ECO:0007669"/>
    <property type="project" value="InterPro"/>
</dbReference>
<feature type="binding site" evidence="6">
    <location>
        <position position="220"/>
    </location>
    <ligand>
        <name>FMN</name>
        <dbReference type="ChEBI" id="CHEBI:58210"/>
    </ligand>
</feature>
<dbReference type="InterPro" id="IPR036661">
    <property type="entry name" value="Luciferase-like_sf"/>
</dbReference>
<evidence type="ECO:0000256" key="4">
    <source>
        <dbReference type="ARBA" id="ARBA00023033"/>
    </source>
</evidence>
<evidence type="ECO:0000256" key="6">
    <source>
        <dbReference type="PIRSR" id="PIRSR000337-1"/>
    </source>
</evidence>
<feature type="binding site" evidence="6">
    <location>
        <position position="149"/>
    </location>
    <ligand>
        <name>FMN</name>
        <dbReference type="ChEBI" id="CHEBI:58210"/>
    </ligand>
</feature>
<organism evidence="8 9">
    <name type="scientific">Bacillus zhangzhouensis</name>
    <dbReference type="NCBI Taxonomy" id="1178540"/>
    <lineage>
        <taxon>Bacteria</taxon>
        <taxon>Bacillati</taxon>
        <taxon>Bacillota</taxon>
        <taxon>Bacilli</taxon>
        <taxon>Bacillales</taxon>
        <taxon>Bacillaceae</taxon>
        <taxon>Bacillus</taxon>
    </lineage>
</organism>
<feature type="binding site" evidence="6">
    <location>
        <position position="58"/>
    </location>
    <ligand>
        <name>FMN</name>
        <dbReference type="ChEBI" id="CHEBI:58210"/>
    </ligand>
</feature>
<reference evidence="8 9" key="1">
    <citation type="submission" date="2012-09" db="EMBL/GenBank/DDBJ databases">
        <title>Genome Sequence of Bacillus sp. DW5-4.</title>
        <authorList>
            <person name="Lai Q."/>
            <person name="Liu Y."/>
            <person name="Shao Z."/>
        </authorList>
    </citation>
    <scope>NUCLEOTIDE SEQUENCE [LARGE SCALE GENOMIC DNA]</scope>
    <source>
        <strain evidence="8 9">DW5-4</strain>
    </source>
</reference>
<evidence type="ECO:0000259" key="7">
    <source>
        <dbReference type="Pfam" id="PF00296"/>
    </source>
</evidence>
<dbReference type="Gene3D" id="3.20.20.30">
    <property type="entry name" value="Luciferase-like domain"/>
    <property type="match status" value="1"/>
</dbReference>
<dbReference type="InterPro" id="IPR016215">
    <property type="entry name" value="NTA_MOA"/>
</dbReference>
<dbReference type="PANTHER" id="PTHR30011">
    <property type="entry name" value="ALKANESULFONATE MONOOXYGENASE-RELATED"/>
    <property type="match status" value="1"/>
</dbReference>
<proteinExistence type="inferred from homology"/>
<comment type="caution">
    <text evidence="8">The sequence shown here is derived from an EMBL/GenBank/DDBJ whole genome shotgun (WGS) entry which is preliminary data.</text>
</comment>
<evidence type="ECO:0000313" key="8">
    <source>
        <dbReference type="EMBL" id="KEP28162.1"/>
    </source>
</evidence>
<dbReference type="GO" id="GO:0004497">
    <property type="term" value="F:monooxygenase activity"/>
    <property type="evidence" value="ECO:0007669"/>
    <property type="project" value="UniProtKB-KW"/>
</dbReference>
<evidence type="ECO:0000256" key="2">
    <source>
        <dbReference type="ARBA" id="ARBA00022643"/>
    </source>
</evidence>
<dbReference type="Proteomes" id="UP000028091">
    <property type="component" value="Unassembled WGS sequence"/>
</dbReference>
<keyword evidence="9" id="KW-1185">Reference proteome</keyword>
<keyword evidence="1 6" id="KW-0285">Flavoprotein</keyword>
<dbReference type="InterPro" id="IPR011251">
    <property type="entry name" value="Luciferase-like_dom"/>
</dbReference>
<evidence type="ECO:0000256" key="5">
    <source>
        <dbReference type="ARBA" id="ARBA00033748"/>
    </source>
</evidence>